<dbReference type="GO" id="GO:0008237">
    <property type="term" value="F:metallopeptidase activity"/>
    <property type="evidence" value="ECO:0007669"/>
    <property type="project" value="UniProtKB-KW"/>
</dbReference>
<dbReference type="InterPro" id="IPR041549">
    <property type="entry name" value="IMPa_helical"/>
</dbReference>
<evidence type="ECO:0000313" key="2">
    <source>
        <dbReference type="EMBL" id="GHD56153.1"/>
    </source>
</evidence>
<organism evidence="2 3">
    <name type="scientific">Jeongeupia chitinilytica</name>
    <dbReference type="NCBI Taxonomy" id="1041641"/>
    <lineage>
        <taxon>Bacteria</taxon>
        <taxon>Pseudomonadati</taxon>
        <taxon>Pseudomonadota</taxon>
        <taxon>Betaproteobacteria</taxon>
        <taxon>Neisseriales</taxon>
        <taxon>Chitinibacteraceae</taxon>
        <taxon>Jeongeupia</taxon>
    </lineage>
</organism>
<dbReference type="InterPro" id="IPR042279">
    <property type="entry name" value="Pep_M60_3"/>
</dbReference>
<reference evidence="3" key="1">
    <citation type="journal article" date="2019" name="Int. J. Syst. Evol. Microbiol.">
        <title>The Global Catalogue of Microorganisms (GCM) 10K type strain sequencing project: providing services to taxonomists for standard genome sequencing and annotation.</title>
        <authorList>
            <consortium name="The Broad Institute Genomics Platform"/>
            <consortium name="The Broad Institute Genome Sequencing Center for Infectious Disease"/>
            <person name="Wu L."/>
            <person name="Ma J."/>
        </authorList>
    </citation>
    <scope>NUCLEOTIDE SEQUENCE [LARGE SCALE GENOMIC DNA]</scope>
    <source>
        <strain evidence="3">KCTC 23701</strain>
    </source>
</reference>
<dbReference type="Pfam" id="PF13402">
    <property type="entry name" value="Peptidase_M60"/>
    <property type="match status" value="1"/>
</dbReference>
<dbReference type="Proteomes" id="UP000604737">
    <property type="component" value="Unassembled WGS sequence"/>
</dbReference>
<keyword evidence="2" id="KW-0378">Hydrolase</keyword>
<name>A0ABQ3GUT0_9NEIS</name>
<dbReference type="Pfam" id="PF18642">
    <property type="entry name" value="IMPa_helical"/>
    <property type="match status" value="1"/>
</dbReference>
<sequence length="878" mass="94007">MPTPIPEPPPAVVSTIDAAVASGDPAALNDPLPLIVLAYNRALSLSQTQAERLGLLFKGVSSEYLPTPQSQFVLSASPEVAQPLIVGDGGQTLAGISIAEGGRSAGYGTNVVELFRKDGNLVHAPAFRRLLSWLVVGDAASVLPASLDISMAGMTGAGTVSGLAKAGVAARDAGCNALTDQACADRVSLVIVSSDVPADATLSERVRVLLKAGKPVLYLHNGAWGDSASGRQILGAMGMDLGGYGGNYWANDKVAAGRNEADNIRATAQFNGMLPLLGRLAGNTLRADYDWSKCSDTGCGDAPGFNNEIIDPAEQIRARLNNYNGNARQLFATPNTTLLRLLTLWADVTRKQIVYPLDKQKNPAAFQRAVVADAWVTYVRTAGGRQNDLGSYQSATSAGLPVTSSDETVSVTLSDGSGFTAIGRFAVPGQPLQVTLLDPGTATVALRINTQRSGSTKVGNGYTRPRYLAAPAMNLAVGSTVPVVTPYGGLLQLQYSGATPGQVVKLRLRGVARQPFLDTTVNGDRTAFVTALGNTQSDWTEIKMPGMEAHARVDKLRDVVNGSDYKGNMNQYLDEMVNLFFDDAYGFAGFARGGKTLPAAVTAFCSGKGWDCADTTMHRVPGTQHINIDVYAQCGAGCSGNPYDQTWGLTPRGWGESHELGHNLQLGVLSIYGSASSGEVSNNIFPLHKMWRMYREMAVDLNASRVQYRDAFNLLVAAKARSGPVDAAYQAIWGDTSYAAQNGIRMAFYVQWAHYWQERTGNAAQAWDIYTLLYLHARLTAKADWDSNKDRLGYSRYATRPGVDGNDNMLIALSWITQRDQRPTFDLWGIKYSAGAASQVAGYGFAQEPAFFYANTSTNNYGTVRKVDMTTASPVWPF</sequence>
<dbReference type="InterPro" id="IPR040711">
    <property type="entry name" value="IMPa_N_2"/>
</dbReference>
<dbReference type="SMART" id="SM01276">
    <property type="entry name" value="M60-like"/>
    <property type="match status" value="1"/>
</dbReference>
<dbReference type="InterPro" id="IPR031161">
    <property type="entry name" value="Peptidase_M60_dom"/>
</dbReference>
<dbReference type="RefSeq" id="WP_189458350.1">
    <property type="nucleotide sequence ID" value="NZ_BMYO01000001.1"/>
</dbReference>
<gene>
    <name evidence="2" type="primary">impA</name>
    <name evidence="2" type="ORF">GCM10007350_02690</name>
</gene>
<keyword evidence="2" id="KW-0482">Metalloprotease</keyword>
<dbReference type="Gene3D" id="1.10.390.30">
    <property type="entry name" value="Peptidase M60, enhancin-like domain 3"/>
    <property type="match status" value="1"/>
</dbReference>
<keyword evidence="2" id="KW-0645">Protease</keyword>
<evidence type="ECO:0000259" key="1">
    <source>
        <dbReference type="PROSITE" id="PS51723"/>
    </source>
</evidence>
<evidence type="ECO:0000313" key="3">
    <source>
        <dbReference type="Proteomes" id="UP000604737"/>
    </source>
</evidence>
<dbReference type="Pfam" id="PF18650">
    <property type="entry name" value="IMPa_N_2"/>
    <property type="match status" value="1"/>
</dbReference>
<dbReference type="PROSITE" id="PS51723">
    <property type="entry name" value="PEPTIDASE_M60"/>
    <property type="match status" value="1"/>
</dbReference>
<keyword evidence="3" id="KW-1185">Reference proteome</keyword>
<comment type="caution">
    <text evidence="2">The sequence shown here is derived from an EMBL/GenBank/DDBJ whole genome shotgun (WGS) entry which is preliminary data.</text>
</comment>
<protein>
    <submittedName>
        <fullName evidence="2">Immunomodulating metalloprotease</fullName>
    </submittedName>
</protein>
<dbReference type="NCBIfam" id="NF038322">
    <property type="entry name" value="ImpA_fam_HExGH"/>
    <property type="match status" value="1"/>
</dbReference>
<proteinExistence type="predicted"/>
<accession>A0ABQ3GUT0</accession>
<feature type="domain" description="Peptidase M60" evidence="1">
    <location>
        <begin position="417"/>
        <end position="757"/>
    </location>
</feature>
<dbReference type="EMBL" id="BMYO01000001">
    <property type="protein sequence ID" value="GHD56153.1"/>
    <property type="molecule type" value="Genomic_DNA"/>
</dbReference>